<keyword evidence="1" id="KW-0812">Transmembrane</keyword>
<accession>A0AAE0IGC8</accession>
<feature type="domain" description="CorA-like transporter" evidence="2">
    <location>
        <begin position="12"/>
        <end position="289"/>
    </location>
</feature>
<sequence>MVDRYDKLEADCRNCNSYPTNLTRSRLFRQTLKSYQQRLSEEQGRLFDPNPEYALVELLEVSDGQKDFVPTRCKSLDSLQKHFQVNRKDPRCRHVFFESDHSRAPLDCPKEMFVYVMSFLQVMAPFMDLLFGFGRPPAGGGSKEFHYTSFRHENFLGAAQAAQYAIQRLGRSGREIKQCYNLWSAEKADANDGGSPWRIRQTAIFHCFDVEGGGRSVWVNISANDEMRDRVMDATKTCEDLRPASLNDLCGSFAATLTTHLIAFEWCGENWRRYIGSLESNLRSVLDKVNNVPVEDVERMLAVDSGALLKPLLPVPSGNAWQPTGPRRTLTLQSSVAPVNPTNRVRTGFSTVSAPVKRAPTGLSTVSSPIRGTRPASLMAARQPLSPPMSPPMSPLMAPAVSPLVTGNVQQLQPQAAPSPAVGQNTAVEDSDPFEPLRGFSLEELQRLNGIGADLHTASLVMKLDAEVLGEQLENYQSLWTDDEFPATIKSGCTPHLSEFSQRVKTIIRSLEMEQARIATLMLLLNDGRELFDKLLQFRNIEQSKLFTANAHQSAQRMEDVTMDMHRSTLNMEAATESMHKIAKKTERETASMHIITLVTLVFLPGTFVAVRLLGLPTMMRTRSFDALLTRSQTFFSSGMFQWDQNNPATSSPIWKPELFVRFAAICFPLMGLTILIWVFLAYLLPYWRAPKPKKADEEAAMEGLSEKAGLVEE</sequence>
<feature type="transmembrane region" description="Helical" evidence="1">
    <location>
        <begin position="659"/>
        <end position="685"/>
    </location>
</feature>
<dbReference type="Pfam" id="PF26616">
    <property type="entry name" value="CorA-like"/>
    <property type="match status" value="1"/>
</dbReference>
<dbReference type="AlphaFoldDB" id="A0AAE0IGC8"/>
<feature type="transmembrane region" description="Helical" evidence="1">
    <location>
        <begin position="591"/>
        <end position="614"/>
    </location>
</feature>
<protein>
    <recommendedName>
        <fullName evidence="2">CorA-like transporter domain-containing protein</fullName>
    </recommendedName>
</protein>
<dbReference type="Proteomes" id="UP001286456">
    <property type="component" value="Unassembled WGS sequence"/>
</dbReference>
<reference evidence="3" key="2">
    <citation type="submission" date="2023-06" db="EMBL/GenBank/DDBJ databases">
        <authorList>
            <consortium name="Lawrence Berkeley National Laboratory"/>
            <person name="Haridas S."/>
            <person name="Hensen N."/>
            <person name="Bonometti L."/>
            <person name="Westerberg I."/>
            <person name="Brannstrom I.O."/>
            <person name="Guillou S."/>
            <person name="Cros-Aarteil S."/>
            <person name="Calhoun S."/>
            <person name="Kuo A."/>
            <person name="Mondo S."/>
            <person name="Pangilinan J."/>
            <person name="Riley R."/>
            <person name="Labutti K."/>
            <person name="Andreopoulos B."/>
            <person name="Lipzen A."/>
            <person name="Chen C."/>
            <person name="Yanf M."/>
            <person name="Daum C."/>
            <person name="Ng V."/>
            <person name="Clum A."/>
            <person name="Steindorff A."/>
            <person name="Ohm R."/>
            <person name="Martin F."/>
            <person name="Silar P."/>
            <person name="Natvig D."/>
            <person name="Lalanne C."/>
            <person name="Gautier V."/>
            <person name="Ament-Velasquez S.L."/>
            <person name="Kruys A."/>
            <person name="Hutchinson M.I."/>
            <person name="Powell A.J."/>
            <person name="Barry K."/>
            <person name="Miller A.N."/>
            <person name="Grigoriev I.V."/>
            <person name="Debuchy R."/>
            <person name="Gladieux P."/>
            <person name="Thoren M.H."/>
            <person name="Johannesson H."/>
        </authorList>
    </citation>
    <scope>NUCLEOTIDE SEQUENCE</scope>
    <source>
        <strain evidence="3">SMH4131-1</strain>
    </source>
</reference>
<evidence type="ECO:0000256" key="1">
    <source>
        <dbReference type="SAM" id="Phobius"/>
    </source>
</evidence>
<organism evidence="3 4">
    <name type="scientific">Cercophora scortea</name>
    <dbReference type="NCBI Taxonomy" id="314031"/>
    <lineage>
        <taxon>Eukaryota</taxon>
        <taxon>Fungi</taxon>
        <taxon>Dikarya</taxon>
        <taxon>Ascomycota</taxon>
        <taxon>Pezizomycotina</taxon>
        <taxon>Sordariomycetes</taxon>
        <taxon>Sordariomycetidae</taxon>
        <taxon>Sordariales</taxon>
        <taxon>Lasiosphaeriaceae</taxon>
        <taxon>Cercophora</taxon>
    </lineage>
</organism>
<dbReference type="InterPro" id="IPR058257">
    <property type="entry name" value="CorA-like_dom"/>
</dbReference>
<evidence type="ECO:0000313" key="3">
    <source>
        <dbReference type="EMBL" id="KAK3324566.1"/>
    </source>
</evidence>
<comment type="caution">
    <text evidence="3">The sequence shown here is derived from an EMBL/GenBank/DDBJ whole genome shotgun (WGS) entry which is preliminary data.</text>
</comment>
<keyword evidence="4" id="KW-1185">Reference proteome</keyword>
<proteinExistence type="predicted"/>
<evidence type="ECO:0000313" key="4">
    <source>
        <dbReference type="Proteomes" id="UP001286456"/>
    </source>
</evidence>
<evidence type="ECO:0000259" key="2">
    <source>
        <dbReference type="Pfam" id="PF26616"/>
    </source>
</evidence>
<keyword evidence="1" id="KW-0472">Membrane</keyword>
<reference evidence="3" key="1">
    <citation type="journal article" date="2023" name="Mol. Phylogenet. Evol.">
        <title>Genome-scale phylogeny and comparative genomics of the fungal order Sordariales.</title>
        <authorList>
            <person name="Hensen N."/>
            <person name="Bonometti L."/>
            <person name="Westerberg I."/>
            <person name="Brannstrom I.O."/>
            <person name="Guillou S."/>
            <person name="Cros-Aarteil S."/>
            <person name="Calhoun S."/>
            <person name="Haridas S."/>
            <person name="Kuo A."/>
            <person name="Mondo S."/>
            <person name="Pangilinan J."/>
            <person name="Riley R."/>
            <person name="LaButti K."/>
            <person name="Andreopoulos B."/>
            <person name="Lipzen A."/>
            <person name="Chen C."/>
            <person name="Yan M."/>
            <person name="Daum C."/>
            <person name="Ng V."/>
            <person name="Clum A."/>
            <person name="Steindorff A."/>
            <person name="Ohm R.A."/>
            <person name="Martin F."/>
            <person name="Silar P."/>
            <person name="Natvig D.O."/>
            <person name="Lalanne C."/>
            <person name="Gautier V."/>
            <person name="Ament-Velasquez S.L."/>
            <person name="Kruys A."/>
            <person name="Hutchinson M.I."/>
            <person name="Powell A.J."/>
            <person name="Barry K."/>
            <person name="Miller A.N."/>
            <person name="Grigoriev I.V."/>
            <person name="Debuchy R."/>
            <person name="Gladieux P."/>
            <person name="Hiltunen Thoren M."/>
            <person name="Johannesson H."/>
        </authorList>
    </citation>
    <scope>NUCLEOTIDE SEQUENCE</scope>
    <source>
        <strain evidence="3">SMH4131-1</strain>
    </source>
</reference>
<keyword evidence="1" id="KW-1133">Transmembrane helix</keyword>
<name>A0AAE0IGC8_9PEZI</name>
<gene>
    <name evidence="3" type="ORF">B0T19DRAFT_428858</name>
</gene>
<dbReference type="EMBL" id="JAUEPO010000004">
    <property type="protein sequence ID" value="KAK3324566.1"/>
    <property type="molecule type" value="Genomic_DNA"/>
</dbReference>